<dbReference type="Proteomes" id="UP001652660">
    <property type="component" value="Chromosome 2c"/>
</dbReference>
<dbReference type="InterPro" id="IPR003657">
    <property type="entry name" value="WRKY_dom"/>
</dbReference>
<dbReference type="InterPro" id="IPR044810">
    <property type="entry name" value="WRKY_plant"/>
</dbReference>
<dbReference type="PANTHER" id="PTHR31282">
    <property type="entry name" value="WRKY TRANSCRIPTION FACTOR 21-RELATED"/>
    <property type="match status" value="1"/>
</dbReference>
<evidence type="ECO:0000256" key="4">
    <source>
        <dbReference type="ARBA" id="ARBA00023163"/>
    </source>
</evidence>
<dbReference type="AlphaFoldDB" id="A0A6P6VN55"/>
<keyword evidence="5" id="KW-0539">Nucleus</keyword>
<evidence type="ECO:0000313" key="9">
    <source>
        <dbReference type="RefSeq" id="XP_027104131.1"/>
    </source>
</evidence>
<proteinExistence type="predicted"/>
<keyword evidence="3" id="KW-0238">DNA-binding</keyword>
<feature type="region of interest" description="Disordered" evidence="6">
    <location>
        <begin position="240"/>
        <end position="283"/>
    </location>
</feature>
<feature type="compositionally biased region" description="Polar residues" evidence="6">
    <location>
        <begin position="250"/>
        <end position="283"/>
    </location>
</feature>
<sequence length="334" mass="36688">MDLPNPQQLRTIQETVIGKLLKGKESATQLVALLKKPRSSGDRGGSVSAEELALQISRSFSESISAFGSLEGNGICQIVAADGVVRVSSVDRGSSKTSDNGRKRLGVKDRRGCYRRRNVAQSSIIVSSTVEDGHAWRKYGQKEILNTTYPRCYFRCTHKHDQGCKATKQVQRIKEEPVVYQTTYFGHHTCSDTLMRAPQIISDTDPMDSCLLSFETKAPTKQNLLLLYPNRVMTTATATGNQEFKDETQSDVSDNKSCLDSSTMLQNPTTNSETSGPRSSNVNGAYHEEVVSGMHSCSSTPLQGLDMEDFSTKFDDLDDHLLFGDMAGLLPALS</sequence>
<dbReference type="PROSITE" id="PS50811">
    <property type="entry name" value="WRKY"/>
    <property type="match status" value="1"/>
</dbReference>
<feature type="domain" description="WRKY" evidence="7">
    <location>
        <begin position="125"/>
        <end position="188"/>
    </location>
</feature>
<evidence type="ECO:0000313" key="8">
    <source>
        <dbReference type="Proteomes" id="UP001652660"/>
    </source>
</evidence>
<dbReference type="Gene3D" id="2.20.25.80">
    <property type="entry name" value="WRKY domain"/>
    <property type="match status" value="1"/>
</dbReference>
<accession>A0A6P6VN55</accession>
<keyword evidence="8" id="KW-1185">Reference proteome</keyword>
<reference evidence="8" key="1">
    <citation type="journal article" date="2025" name="Foods">
        <title>Unveiling the Microbial Signatures of Arabica Coffee Cherries: Insights into Ripeness Specific Diversity, Functional Traits, and Implications for Quality and Safety.</title>
        <authorList>
            <consortium name="RefSeq"/>
            <person name="Tenea G.N."/>
            <person name="Cifuentes V."/>
            <person name="Reyes P."/>
            <person name="Cevallos-Vallejos M."/>
        </authorList>
    </citation>
    <scope>NUCLEOTIDE SEQUENCE [LARGE SCALE GENOMIC DNA]</scope>
</reference>
<dbReference type="SMART" id="SM00774">
    <property type="entry name" value="WRKY"/>
    <property type="match status" value="1"/>
</dbReference>
<name>A0A6P6VN55_COFAR</name>
<evidence type="ECO:0000256" key="3">
    <source>
        <dbReference type="ARBA" id="ARBA00023125"/>
    </source>
</evidence>
<evidence type="ECO:0000259" key="7">
    <source>
        <dbReference type="PROSITE" id="PS50811"/>
    </source>
</evidence>
<dbReference type="InterPro" id="IPR036576">
    <property type="entry name" value="WRKY_dom_sf"/>
</dbReference>
<organism evidence="8 9">
    <name type="scientific">Coffea arabica</name>
    <name type="common">Arabian coffee</name>
    <dbReference type="NCBI Taxonomy" id="13443"/>
    <lineage>
        <taxon>Eukaryota</taxon>
        <taxon>Viridiplantae</taxon>
        <taxon>Streptophyta</taxon>
        <taxon>Embryophyta</taxon>
        <taxon>Tracheophyta</taxon>
        <taxon>Spermatophyta</taxon>
        <taxon>Magnoliopsida</taxon>
        <taxon>eudicotyledons</taxon>
        <taxon>Gunneridae</taxon>
        <taxon>Pentapetalae</taxon>
        <taxon>asterids</taxon>
        <taxon>lamiids</taxon>
        <taxon>Gentianales</taxon>
        <taxon>Rubiaceae</taxon>
        <taxon>Ixoroideae</taxon>
        <taxon>Gardenieae complex</taxon>
        <taxon>Bertiereae - Coffeeae clade</taxon>
        <taxon>Coffeeae</taxon>
        <taxon>Coffea</taxon>
    </lineage>
</organism>
<dbReference type="GO" id="GO:0043565">
    <property type="term" value="F:sequence-specific DNA binding"/>
    <property type="evidence" value="ECO:0007669"/>
    <property type="project" value="InterPro"/>
</dbReference>
<keyword evidence="2" id="KW-0805">Transcription regulation</keyword>
<dbReference type="RefSeq" id="XP_027104131.1">
    <property type="nucleotide sequence ID" value="XM_027248330.2"/>
</dbReference>
<comment type="subcellular location">
    <subcellularLocation>
        <location evidence="1">Nucleus</location>
    </subcellularLocation>
</comment>
<protein>
    <submittedName>
        <fullName evidence="9">Probable WRKY transcription factor 70</fullName>
    </submittedName>
</protein>
<dbReference type="OrthoDB" id="2021064at2759"/>
<dbReference type="SUPFAM" id="SSF118290">
    <property type="entry name" value="WRKY DNA-binding domain"/>
    <property type="match status" value="1"/>
</dbReference>
<evidence type="ECO:0000256" key="2">
    <source>
        <dbReference type="ARBA" id="ARBA00023015"/>
    </source>
</evidence>
<gene>
    <name evidence="9" type="primary">LOC113725264</name>
</gene>
<evidence type="ECO:0000256" key="6">
    <source>
        <dbReference type="SAM" id="MobiDB-lite"/>
    </source>
</evidence>
<dbReference type="Pfam" id="PF03106">
    <property type="entry name" value="WRKY"/>
    <property type="match status" value="1"/>
</dbReference>
<dbReference type="GO" id="GO:0003700">
    <property type="term" value="F:DNA-binding transcription factor activity"/>
    <property type="evidence" value="ECO:0007669"/>
    <property type="project" value="InterPro"/>
</dbReference>
<evidence type="ECO:0000256" key="5">
    <source>
        <dbReference type="ARBA" id="ARBA00023242"/>
    </source>
</evidence>
<evidence type="ECO:0000256" key="1">
    <source>
        <dbReference type="ARBA" id="ARBA00004123"/>
    </source>
</evidence>
<dbReference type="GO" id="GO:0005634">
    <property type="term" value="C:nucleus"/>
    <property type="evidence" value="ECO:0007669"/>
    <property type="project" value="UniProtKB-SubCell"/>
</dbReference>
<dbReference type="GeneID" id="113725264"/>
<keyword evidence="4" id="KW-0804">Transcription</keyword>
<reference evidence="9" key="2">
    <citation type="submission" date="2025-08" db="UniProtKB">
        <authorList>
            <consortium name="RefSeq"/>
        </authorList>
    </citation>
    <scope>IDENTIFICATION</scope>
    <source>
        <tissue evidence="9">Leaves</tissue>
    </source>
</reference>